<proteinExistence type="predicted"/>
<protein>
    <submittedName>
        <fullName evidence="1">Uncharacterized protein</fullName>
    </submittedName>
</protein>
<comment type="caution">
    <text evidence="1">The sequence shown here is derived from an EMBL/GenBank/DDBJ whole genome shotgun (WGS) entry which is preliminary data.</text>
</comment>
<accession>A0A118HL33</accession>
<dbReference type="RefSeq" id="WP_059759362.1">
    <property type="nucleotide sequence ID" value="NZ_CP013416.1"/>
</dbReference>
<name>A0A118HL33_9BURK</name>
<dbReference type="AlphaFoldDB" id="A0A118HL33"/>
<reference evidence="1 2" key="1">
    <citation type="submission" date="2015-11" db="EMBL/GenBank/DDBJ databases">
        <title>Expanding the genomic diversity of Burkholderia species for the development of highly accurate diagnostics.</title>
        <authorList>
            <person name="Sahl J."/>
            <person name="Keim P."/>
            <person name="Wagner D."/>
        </authorList>
    </citation>
    <scope>NUCLEOTIDE SEQUENCE [LARGE SCALE GENOMIC DNA]</scope>
    <source>
        <strain evidence="1 2">MSMB2036</strain>
    </source>
</reference>
<evidence type="ECO:0000313" key="1">
    <source>
        <dbReference type="EMBL" id="KVG55621.1"/>
    </source>
</evidence>
<organism evidence="1 2">
    <name type="scientific">Burkholderia ubonensis</name>
    <dbReference type="NCBI Taxonomy" id="101571"/>
    <lineage>
        <taxon>Bacteria</taxon>
        <taxon>Pseudomonadati</taxon>
        <taxon>Pseudomonadota</taxon>
        <taxon>Betaproteobacteria</taxon>
        <taxon>Burkholderiales</taxon>
        <taxon>Burkholderiaceae</taxon>
        <taxon>Burkholderia</taxon>
        <taxon>Burkholderia cepacia complex</taxon>
    </lineage>
</organism>
<dbReference type="OrthoDB" id="2618185at2"/>
<dbReference type="Proteomes" id="UP000064029">
    <property type="component" value="Unassembled WGS sequence"/>
</dbReference>
<gene>
    <name evidence="1" type="ORF">WJ33_06080</name>
</gene>
<dbReference type="EMBL" id="LOXM01000262">
    <property type="protein sequence ID" value="KVG55621.1"/>
    <property type="molecule type" value="Genomic_DNA"/>
</dbReference>
<sequence>MTGSATKEQIYDEQISPLMAQIIAICKEHKIPILASFFTPGDEDPELAVTTALLGNGFEAPKNFGNALRELRPELFGGEPLMLRTEHGDGSTTLTAII</sequence>
<evidence type="ECO:0000313" key="2">
    <source>
        <dbReference type="Proteomes" id="UP000064029"/>
    </source>
</evidence>